<gene>
    <name evidence="3" type="ORF">SHERM_17133</name>
</gene>
<feature type="domain" description="Transposase MuDR plant" evidence="1">
    <location>
        <begin position="40"/>
        <end position="103"/>
    </location>
</feature>
<dbReference type="Pfam" id="PF10551">
    <property type="entry name" value="MULE"/>
    <property type="match status" value="1"/>
</dbReference>
<dbReference type="InterPro" id="IPR004332">
    <property type="entry name" value="Transposase_MuDR"/>
</dbReference>
<dbReference type="OrthoDB" id="1435097at2759"/>
<reference evidence="3" key="1">
    <citation type="submission" date="2019-12" db="EMBL/GenBank/DDBJ databases">
        <authorList>
            <person name="Scholes J."/>
        </authorList>
    </citation>
    <scope>NUCLEOTIDE SEQUENCE</scope>
</reference>
<feature type="domain" description="MULE transposase" evidence="2">
    <location>
        <begin position="234"/>
        <end position="310"/>
    </location>
</feature>
<evidence type="ECO:0000259" key="1">
    <source>
        <dbReference type="Pfam" id="PF03108"/>
    </source>
</evidence>
<organism evidence="3 4">
    <name type="scientific">Striga hermonthica</name>
    <name type="common">Purple witchweed</name>
    <name type="synonym">Buchnera hermonthica</name>
    <dbReference type="NCBI Taxonomy" id="68872"/>
    <lineage>
        <taxon>Eukaryota</taxon>
        <taxon>Viridiplantae</taxon>
        <taxon>Streptophyta</taxon>
        <taxon>Embryophyta</taxon>
        <taxon>Tracheophyta</taxon>
        <taxon>Spermatophyta</taxon>
        <taxon>Magnoliopsida</taxon>
        <taxon>eudicotyledons</taxon>
        <taxon>Gunneridae</taxon>
        <taxon>Pentapetalae</taxon>
        <taxon>asterids</taxon>
        <taxon>lamiids</taxon>
        <taxon>Lamiales</taxon>
        <taxon>Orobanchaceae</taxon>
        <taxon>Buchnereae</taxon>
        <taxon>Striga</taxon>
    </lineage>
</organism>
<dbReference type="EMBL" id="CACSLK010016186">
    <property type="protein sequence ID" value="CAA0817618.1"/>
    <property type="molecule type" value="Genomic_DNA"/>
</dbReference>
<sequence length="311" mass="35299">FAEHAADTMLEAVKYTEDKQELNNLSSLECCVDGSMIWDVVVGQSFRDKNEVIKLLNHHAITNQYQFKVEKSCPKQYYVKCICTDCKWYVKASRVENSNIFKIRGVGGDHSCPFEIRTSGQRQATSNIVSGFIRSRFTNLKTTYVPGDIIHDMQVQHGIELSYQKAWRSKRKAMDEVRGNPDMSYGKINEYLQKVCESNPNSVVKLSATSDQHFMYVFMCLNASIKGWNHCRPIIVVDGTFLSSTYGGILLTACCQDANSHILPLAFCIVDSENNDSYTWFFTKLREVLTVREGLCIVSDRHGSIKHAVAK</sequence>
<proteinExistence type="predicted"/>
<dbReference type="PANTHER" id="PTHR31973:SF113">
    <property type="entry name" value="PROTEIN FAR1-RELATED SEQUENCE 5-LIKE"/>
    <property type="match status" value="1"/>
</dbReference>
<protein>
    <recommendedName>
        <fullName evidence="5">Transposase</fullName>
    </recommendedName>
</protein>
<dbReference type="AlphaFoldDB" id="A0A9N7MX31"/>
<dbReference type="Proteomes" id="UP001153555">
    <property type="component" value="Unassembled WGS sequence"/>
</dbReference>
<evidence type="ECO:0008006" key="5">
    <source>
        <dbReference type="Google" id="ProtNLM"/>
    </source>
</evidence>
<comment type="caution">
    <text evidence="3">The sequence shown here is derived from an EMBL/GenBank/DDBJ whole genome shotgun (WGS) entry which is preliminary data.</text>
</comment>
<accession>A0A9N7MX31</accession>
<dbReference type="PANTHER" id="PTHR31973">
    <property type="entry name" value="POLYPROTEIN, PUTATIVE-RELATED"/>
    <property type="match status" value="1"/>
</dbReference>
<evidence type="ECO:0000313" key="3">
    <source>
        <dbReference type="EMBL" id="CAA0817618.1"/>
    </source>
</evidence>
<dbReference type="Pfam" id="PF03108">
    <property type="entry name" value="DBD_Tnp_Mut"/>
    <property type="match status" value="1"/>
</dbReference>
<feature type="non-terminal residue" evidence="3">
    <location>
        <position position="311"/>
    </location>
</feature>
<evidence type="ECO:0000313" key="4">
    <source>
        <dbReference type="Proteomes" id="UP001153555"/>
    </source>
</evidence>
<evidence type="ECO:0000259" key="2">
    <source>
        <dbReference type="Pfam" id="PF10551"/>
    </source>
</evidence>
<feature type="non-terminal residue" evidence="3">
    <location>
        <position position="1"/>
    </location>
</feature>
<name>A0A9N7MX31_STRHE</name>
<dbReference type="InterPro" id="IPR018289">
    <property type="entry name" value="MULE_transposase_dom"/>
</dbReference>
<keyword evidence="4" id="KW-1185">Reference proteome</keyword>